<comment type="subcellular location">
    <subcellularLocation>
        <location evidence="1 8">Cell outer membrane</location>
        <topology evidence="1 8">Multi-pass membrane protein</topology>
    </subcellularLocation>
</comment>
<gene>
    <name evidence="13" type="ORF">ACFSC0_13630</name>
</gene>
<keyword evidence="6 8" id="KW-0472">Membrane</keyword>
<evidence type="ECO:0000313" key="14">
    <source>
        <dbReference type="Proteomes" id="UP001597237"/>
    </source>
</evidence>
<dbReference type="InterPro" id="IPR036942">
    <property type="entry name" value="Beta-barrel_TonB_sf"/>
</dbReference>
<keyword evidence="4 8" id="KW-0812">Transmembrane</keyword>
<feature type="domain" description="TonB-dependent receptor plug" evidence="12">
    <location>
        <begin position="49"/>
        <end position="164"/>
    </location>
</feature>
<evidence type="ECO:0000256" key="10">
    <source>
        <dbReference type="SAM" id="SignalP"/>
    </source>
</evidence>
<evidence type="ECO:0000256" key="1">
    <source>
        <dbReference type="ARBA" id="ARBA00004571"/>
    </source>
</evidence>
<evidence type="ECO:0000313" key="13">
    <source>
        <dbReference type="EMBL" id="MFD1784442.1"/>
    </source>
</evidence>
<evidence type="ECO:0000256" key="5">
    <source>
        <dbReference type="ARBA" id="ARBA00023077"/>
    </source>
</evidence>
<comment type="similarity">
    <text evidence="8 9">Belongs to the TonB-dependent receptor family.</text>
</comment>
<dbReference type="InterPro" id="IPR000531">
    <property type="entry name" value="Beta-barrel_TonB"/>
</dbReference>
<keyword evidence="7 8" id="KW-0998">Cell outer membrane</keyword>
<keyword evidence="10" id="KW-0732">Signal</keyword>
<dbReference type="EMBL" id="JBHUEY010000001">
    <property type="protein sequence ID" value="MFD1784442.1"/>
    <property type="molecule type" value="Genomic_DNA"/>
</dbReference>
<evidence type="ECO:0000256" key="9">
    <source>
        <dbReference type="RuleBase" id="RU003357"/>
    </source>
</evidence>
<dbReference type="Gene3D" id="2.170.130.10">
    <property type="entry name" value="TonB-dependent receptor, plug domain"/>
    <property type="match status" value="1"/>
</dbReference>
<keyword evidence="3 8" id="KW-1134">Transmembrane beta strand</keyword>
<accession>A0ABW4N2N4</accession>
<organism evidence="13 14">
    <name type="scientific">Phenylobacterium terrae</name>
    <dbReference type="NCBI Taxonomy" id="2665495"/>
    <lineage>
        <taxon>Bacteria</taxon>
        <taxon>Pseudomonadati</taxon>
        <taxon>Pseudomonadota</taxon>
        <taxon>Alphaproteobacteria</taxon>
        <taxon>Caulobacterales</taxon>
        <taxon>Caulobacteraceae</taxon>
        <taxon>Phenylobacterium</taxon>
    </lineage>
</organism>
<dbReference type="PANTHER" id="PTHR47234:SF2">
    <property type="entry name" value="TONB-DEPENDENT RECEPTOR"/>
    <property type="match status" value="1"/>
</dbReference>
<keyword evidence="14" id="KW-1185">Reference proteome</keyword>
<comment type="caution">
    <text evidence="13">The sequence shown here is derived from an EMBL/GenBank/DDBJ whole genome shotgun (WGS) entry which is preliminary data.</text>
</comment>
<reference evidence="14" key="1">
    <citation type="journal article" date="2019" name="Int. J. Syst. Evol. Microbiol.">
        <title>The Global Catalogue of Microorganisms (GCM) 10K type strain sequencing project: providing services to taxonomists for standard genome sequencing and annotation.</title>
        <authorList>
            <consortium name="The Broad Institute Genomics Platform"/>
            <consortium name="The Broad Institute Genome Sequencing Center for Infectious Disease"/>
            <person name="Wu L."/>
            <person name="Ma J."/>
        </authorList>
    </citation>
    <scope>NUCLEOTIDE SEQUENCE [LARGE SCALE GENOMIC DNA]</scope>
    <source>
        <strain evidence="14">DFY28</strain>
    </source>
</reference>
<evidence type="ECO:0000259" key="12">
    <source>
        <dbReference type="Pfam" id="PF07715"/>
    </source>
</evidence>
<evidence type="ECO:0000256" key="2">
    <source>
        <dbReference type="ARBA" id="ARBA00022448"/>
    </source>
</evidence>
<evidence type="ECO:0000256" key="6">
    <source>
        <dbReference type="ARBA" id="ARBA00023136"/>
    </source>
</evidence>
<dbReference type="SUPFAM" id="SSF56935">
    <property type="entry name" value="Porins"/>
    <property type="match status" value="1"/>
</dbReference>
<dbReference type="Proteomes" id="UP001597237">
    <property type="component" value="Unassembled WGS sequence"/>
</dbReference>
<feature type="domain" description="TonB-dependent receptor-like beta-barrel" evidence="11">
    <location>
        <begin position="520"/>
        <end position="973"/>
    </location>
</feature>
<dbReference type="InterPro" id="IPR037066">
    <property type="entry name" value="Plug_dom_sf"/>
</dbReference>
<dbReference type="Pfam" id="PF07715">
    <property type="entry name" value="Plug"/>
    <property type="match status" value="1"/>
</dbReference>
<dbReference type="PANTHER" id="PTHR47234">
    <property type="match status" value="1"/>
</dbReference>
<dbReference type="Pfam" id="PF00593">
    <property type="entry name" value="TonB_dep_Rec_b-barrel"/>
    <property type="match status" value="1"/>
</dbReference>
<keyword evidence="13" id="KW-0675">Receptor</keyword>
<dbReference type="PROSITE" id="PS52016">
    <property type="entry name" value="TONB_DEPENDENT_REC_3"/>
    <property type="match status" value="1"/>
</dbReference>
<dbReference type="RefSeq" id="WP_377283612.1">
    <property type="nucleotide sequence ID" value="NZ_JBHRSI010000009.1"/>
</dbReference>
<proteinExistence type="inferred from homology"/>
<evidence type="ECO:0000256" key="8">
    <source>
        <dbReference type="PROSITE-ProRule" id="PRU01360"/>
    </source>
</evidence>
<feature type="signal peptide" evidence="10">
    <location>
        <begin position="1"/>
        <end position="28"/>
    </location>
</feature>
<protein>
    <submittedName>
        <fullName evidence="13">TonB-dependent receptor domain-containing protein</fullName>
    </submittedName>
</protein>
<evidence type="ECO:0000256" key="3">
    <source>
        <dbReference type="ARBA" id="ARBA00022452"/>
    </source>
</evidence>
<dbReference type="Gene3D" id="2.40.170.20">
    <property type="entry name" value="TonB-dependent receptor, beta-barrel domain"/>
    <property type="match status" value="1"/>
</dbReference>
<dbReference type="InterPro" id="IPR012910">
    <property type="entry name" value="Plug_dom"/>
</dbReference>
<name>A0ABW4N2N4_9CAUL</name>
<feature type="chain" id="PRO_5045576068" evidence="10">
    <location>
        <begin position="29"/>
        <end position="1016"/>
    </location>
</feature>
<keyword evidence="5 9" id="KW-0798">TonB box</keyword>
<sequence>MRISSRLFATTVLTAAAFSSFAPQTALAQDTEVEELVITGSRIRLEDFSSPNPVSTVTAESIERSGITNVTDLMTSYPALVGSTDSQDLADAGNRGLVGLNLLNLRNLGEKRTLVLVDGRRHVAGEPGSSSVDTNSIPVALIDRVEVLTGGASAVYGADGVSGVVNFITKRNFEGLDVRTQYGWSDLGGGENAFVSVLGGKDFLDGRLNLTGLVEYSNTDALDPRDRDFTRAGSREVLVNNPTRYMADNPGLDPAAWGDTRLVFGRDVRYIDTALGGGVYTRVDAAEAGSLSGVSFQGDGQPWRDGIYVGGFSMLGGSGSPTDLFQTELTPGLERWTGYASAEYELAPNHRLFANVKYNNSKTSFTSQPTFDYGIFVPLDNPFIPASILADATAAGGLGNAADTWLDQPGVLVARDNFDLGQVIREIERETFRTVVGVEGDLTDTVGYNVSYVYGKTKENNLELNNRNNLRWYAAIDAVRDPATGQIVCRSSLDASGMPVGDIYGGRTVDPAAWAALGTGGGCVPVNIFGENTISPEARAWINGTAASSAEIEQHVVSAYVSGDSSGAFELPAGPVGFVLGAEYRLEKSLFTPSAEELLGAQHGFDVTWLGQGAVENGEFDVYELFGELAVPIVRDLPFVESFDVNLAYRFSDYSTISQTDTWNIGAQWKVTDDLMIRASRARAVRAPNISELYLPQVQTFALITDPCDTRNVLAGTEHRVANCTAALGFNPATTQFINTTSSSVEGTVGGNPDLGPETGDTQTLGFVYSPSFVPGLSIALDYYRITLKDAVNRFTANTIIESCYDLPQPNDFCGLFTRDPGTQFVDSFQEYSINVSEYETAGFDLAVQYALDPADFGVERDIGTFQFTLLANRLTKLQFTELEGAEPSSELGYAGAPKWQANFDATWTYGDWLVNYGFNWFDETKRFTDERRAAEPNYVPDAYWTYSERATHDIQVQRTFQGRYQAYAGVNNFTNQLPDRGTAGVAQTSAGAFTQGPTPVGPMGRFFYMGLKARF</sequence>
<keyword evidence="2 8" id="KW-0813">Transport</keyword>
<evidence type="ECO:0000256" key="7">
    <source>
        <dbReference type="ARBA" id="ARBA00023237"/>
    </source>
</evidence>
<evidence type="ECO:0000256" key="4">
    <source>
        <dbReference type="ARBA" id="ARBA00022692"/>
    </source>
</evidence>
<dbReference type="InterPro" id="IPR039426">
    <property type="entry name" value="TonB-dep_rcpt-like"/>
</dbReference>
<evidence type="ECO:0000259" key="11">
    <source>
        <dbReference type="Pfam" id="PF00593"/>
    </source>
</evidence>